<dbReference type="CDD" id="cd07724">
    <property type="entry name" value="POD-like_MBL-fold"/>
    <property type="match status" value="1"/>
</dbReference>
<dbReference type="PATRIC" id="fig|1230458.4.peg.1905"/>
<dbReference type="AlphaFoldDB" id="M0A0C6"/>
<feature type="domain" description="Rhodanese" evidence="2">
    <location>
        <begin position="24"/>
        <end position="119"/>
    </location>
</feature>
<dbReference type="SMART" id="SM00849">
    <property type="entry name" value="Lactamase_B"/>
    <property type="match status" value="1"/>
</dbReference>
<accession>M0A0C6</accession>
<evidence type="ECO:0000259" key="2">
    <source>
        <dbReference type="PROSITE" id="PS50206"/>
    </source>
</evidence>
<organism evidence="3 4">
    <name type="scientific">Natrialba taiwanensis DSM 12281</name>
    <dbReference type="NCBI Taxonomy" id="1230458"/>
    <lineage>
        <taxon>Archaea</taxon>
        <taxon>Methanobacteriati</taxon>
        <taxon>Methanobacteriota</taxon>
        <taxon>Stenosarchaea group</taxon>
        <taxon>Halobacteria</taxon>
        <taxon>Halobacteriales</taxon>
        <taxon>Natrialbaceae</taxon>
        <taxon>Natrialba</taxon>
    </lineage>
</organism>
<proteinExistence type="predicted"/>
<evidence type="ECO:0000256" key="1">
    <source>
        <dbReference type="ARBA" id="ARBA00022723"/>
    </source>
</evidence>
<dbReference type="Gene3D" id="3.40.250.10">
    <property type="entry name" value="Rhodanese-like domain"/>
    <property type="match status" value="1"/>
</dbReference>
<dbReference type="PANTHER" id="PTHR43084">
    <property type="entry name" value="PERSULFIDE DIOXYGENASE ETHE1"/>
    <property type="match status" value="1"/>
</dbReference>
<dbReference type="Pfam" id="PF00581">
    <property type="entry name" value="Rhodanese"/>
    <property type="match status" value="1"/>
</dbReference>
<dbReference type="SUPFAM" id="SSF56281">
    <property type="entry name" value="Metallo-hydrolase/oxidoreductase"/>
    <property type="match status" value="1"/>
</dbReference>
<protein>
    <submittedName>
        <fullName evidence="3">Zn-dependent hydrolase</fullName>
    </submittedName>
</protein>
<dbReference type="GO" id="GO:0006749">
    <property type="term" value="P:glutathione metabolic process"/>
    <property type="evidence" value="ECO:0007669"/>
    <property type="project" value="InterPro"/>
</dbReference>
<dbReference type="Gene3D" id="3.60.15.10">
    <property type="entry name" value="Ribonuclease Z/Hydroxyacylglutathione hydrolase-like"/>
    <property type="match status" value="1"/>
</dbReference>
<dbReference type="SMART" id="SM00450">
    <property type="entry name" value="RHOD"/>
    <property type="match status" value="1"/>
</dbReference>
<dbReference type="GO" id="GO:0070813">
    <property type="term" value="P:hydrogen sulfide metabolic process"/>
    <property type="evidence" value="ECO:0007669"/>
    <property type="project" value="TreeGrafter"/>
</dbReference>
<comment type="caution">
    <text evidence="3">The sequence shown here is derived from an EMBL/GenBank/DDBJ whole genome shotgun (WGS) entry which is preliminary data.</text>
</comment>
<dbReference type="InterPro" id="IPR001763">
    <property type="entry name" value="Rhodanese-like_dom"/>
</dbReference>
<name>M0A0C6_9EURY</name>
<keyword evidence="3" id="KW-0378">Hydrolase</keyword>
<keyword evidence="1" id="KW-0479">Metal-binding</keyword>
<evidence type="ECO:0000313" key="3">
    <source>
        <dbReference type="EMBL" id="ELY92210.1"/>
    </source>
</evidence>
<reference evidence="3 4" key="1">
    <citation type="journal article" date="2014" name="PLoS Genet.">
        <title>Phylogenetically driven sequencing of extremely halophilic archaea reveals strategies for static and dynamic osmo-response.</title>
        <authorList>
            <person name="Becker E.A."/>
            <person name="Seitzer P.M."/>
            <person name="Tritt A."/>
            <person name="Larsen D."/>
            <person name="Krusor M."/>
            <person name="Yao A.I."/>
            <person name="Wu D."/>
            <person name="Madern D."/>
            <person name="Eisen J.A."/>
            <person name="Darling A.E."/>
            <person name="Facciotti M.T."/>
        </authorList>
    </citation>
    <scope>NUCLEOTIDE SEQUENCE [LARGE SCALE GENOMIC DNA]</scope>
    <source>
        <strain evidence="3 4">DSM 12281</strain>
    </source>
</reference>
<dbReference type="SUPFAM" id="SSF52821">
    <property type="entry name" value="Rhodanese/Cell cycle control phosphatase"/>
    <property type="match status" value="1"/>
</dbReference>
<dbReference type="STRING" id="1230458.C484_09486"/>
<dbReference type="InterPro" id="IPR044528">
    <property type="entry name" value="POD-like_MBL-fold"/>
</dbReference>
<dbReference type="GO" id="GO:0016787">
    <property type="term" value="F:hydrolase activity"/>
    <property type="evidence" value="ECO:0007669"/>
    <property type="project" value="UniProtKB-KW"/>
</dbReference>
<dbReference type="Pfam" id="PF00753">
    <property type="entry name" value="Lactamase_B"/>
    <property type="match status" value="1"/>
</dbReference>
<dbReference type="GO" id="GO:0050313">
    <property type="term" value="F:sulfur dioxygenase activity"/>
    <property type="evidence" value="ECO:0007669"/>
    <property type="project" value="InterPro"/>
</dbReference>
<dbReference type="PANTHER" id="PTHR43084:SF1">
    <property type="entry name" value="PERSULFIDE DIOXYGENASE ETHE1, MITOCHONDRIAL"/>
    <property type="match status" value="1"/>
</dbReference>
<dbReference type="EMBL" id="AOIL01000032">
    <property type="protein sequence ID" value="ELY92210.1"/>
    <property type="molecule type" value="Genomic_DNA"/>
</dbReference>
<dbReference type="PROSITE" id="PS50206">
    <property type="entry name" value="RHODANESE_3"/>
    <property type="match status" value="1"/>
</dbReference>
<dbReference type="OrthoDB" id="9180at2157"/>
<dbReference type="InterPro" id="IPR036866">
    <property type="entry name" value="RibonucZ/Hydroxyglut_hydro"/>
</dbReference>
<dbReference type="RefSeq" id="WP_006825656.1">
    <property type="nucleotide sequence ID" value="NZ_AOIL01000032.1"/>
</dbReference>
<evidence type="ECO:0000313" key="4">
    <source>
        <dbReference type="Proteomes" id="UP000011648"/>
    </source>
</evidence>
<keyword evidence="4" id="KW-1185">Reference proteome</keyword>
<sequence length="384" mass="40797">MTATGVTDSIESTTPTELHARIDSDEDVFLLDVRSAADFDAWHIDGPTVEVVHYPYFQLLEGIPDTLHAKLPDDQPITVVCAKGDSSELVAERLEEAGYDSTHLEHGMRGWARVYEFTTLDTDSNATIAQYRRPSSGCLASLVVSDGEAAVIDPLRAFTDEYLRDVRAFDAELRYALDTHIHADHVSGVRELAGRTGATAVVPEAAAARGVDYDVAFDTVANGDTLSVGTVDIDVIHAPGHTAGMTAYEVENVLFTGDGLFTDSVARPDLEDPAAARNAARTLYGSLTRTVSARPAETIVAPAHSSDSAVPTDGGAVTATLGELTETLAALSMDETEFVEFVAADLPPRPANYETIIAANLGAESLDDATAFELELGPNNCAAN</sequence>
<dbReference type="InterPro" id="IPR051682">
    <property type="entry name" value="Mito_Persulfide_Diox"/>
</dbReference>
<dbReference type="InterPro" id="IPR036873">
    <property type="entry name" value="Rhodanese-like_dom_sf"/>
</dbReference>
<dbReference type="Proteomes" id="UP000011648">
    <property type="component" value="Unassembled WGS sequence"/>
</dbReference>
<gene>
    <name evidence="3" type="ORF">C484_09486</name>
</gene>
<dbReference type="GO" id="GO:0046872">
    <property type="term" value="F:metal ion binding"/>
    <property type="evidence" value="ECO:0007669"/>
    <property type="project" value="UniProtKB-KW"/>
</dbReference>
<dbReference type="InterPro" id="IPR001279">
    <property type="entry name" value="Metallo-B-lactamas"/>
</dbReference>